<keyword evidence="3" id="KW-1185">Reference proteome</keyword>
<organism evidence="2 3">
    <name type="scientific">Streptomyces polyasparticus</name>
    <dbReference type="NCBI Taxonomy" id="2767826"/>
    <lineage>
        <taxon>Bacteria</taxon>
        <taxon>Bacillati</taxon>
        <taxon>Actinomycetota</taxon>
        <taxon>Actinomycetes</taxon>
        <taxon>Kitasatosporales</taxon>
        <taxon>Streptomycetaceae</taxon>
        <taxon>Streptomyces</taxon>
    </lineage>
</organism>
<evidence type="ECO:0000313" key="3">
    <source>
        <dbReference type="Proteomes" id="UP000642284"/>
    </source>
</evidence>
<proteinExistence type="predicted"/>
<evidence type="ECO:0000256" key="1">
    <source>
        <dbReference type="SAM" id="MobiDB-lite"/>
    </source>
</evidence>
<protein>
    <submittedName>
        <fullName evidence="2">Uncharacterized protein</fullName>
    </submittedName>
</protein>
<reference evidence="2 3" key="1">
    <citation type="submission" date="2020-08" db="EMBL/GenBank/DDBJ databases">
        <title>Genemic of Streptomyces polyaspartic.</title>
        <authorList>
            <person name="Liu W."/>
        </authorList>
    </citation>
    <scope>NUCLEOTIDE SEQUENCE [LARGE SCALE GENOMIC DNA]</scope>
    <source>
        <strain evidence="2 3">TRM66268-LWL</strain>
    </source>
</reference>
<evidence type="ECO:0000313" key="2">
    <source>
        <dbReference type="EMBL" id="MBC9714576.1"/>
    </source>
</evidence>
<sequence length="106" mass="11151">MRLNRSGPSEAAGLGLKHAAKPWNDAAGVADDLLTGTKNALRSLGGAHSGIKDRYELEHYGVSSGTMGSTVSTRSALCSPPGKNGSKRYAMNAMRSALYCEAPRRN</sequence>
<dbReference type="Proteomes" id="UP000642284">
    <property type="component" value="Unassembled WGS sequence"/>
</dbReference>
<name>A0ABR7SGF8_9ACTN</name>
<feature type="compositionally biased region" description="Low complexity" evidence="1">
    <location>
        <begin position="64"/>
        <end position="75"/>
    </location>
</feature>
<gene>
    <name evidence="2" type="ORF">H9Y04_18630</name>
</gene>
<accession>A0ABR7SGF8</accession>
<comment type="caution">
    <text evidence="2">The sequence shown here is derived from an EMBL/GenBank/DDBJ whole genome shotgun (WGS) entry which is preliminary data.</text>
</comment>
<dbReference type="RefSeq" id="WP_187814991.1">
    <property type="nucleotide sequence ID" value="NZ_JACTVJ010000007.1"/>
</dbReference>
<dbReference type="EMBL" id="JACTVJ010000007">
    <property type="protein sequence ID" value="MBC9714576.1"/>
    <property type="molecule type" value="Genomic_DNA"/>
</dbReference>
<feature type="region of interest" description="Disordered" evidence="1">
    <location>
        <begin position="64"/>
        <end position="84"/>
    </location>
</feature>